<dbReference type="AlphaFoldDB" id="A0AAV1DRM8"/>
<dbReference type="PROSITE" id="PS50181">
    <property type="entry name" value="FBOX"/>
    <property type="match status" value="1"/>
</dbReference>
<dbReference type="Pfam" id="PF08268">
    <property type="entry name" value="FBA_3"/>
    <property type="match status" value="1"/>
</dbReference>
<evidence type="ECO:0000313" key="2">
    <source>
        <dbReference type="EMBL" id="CAI9109967.1"/>
    </source>
</evidence>
<dbReference type="PANTHER" id="PTHR31111">
    <property type="entry name" value="BNAA05G37150D PROTEIN-RELATED"/>
    <property type="match status" value="1"/>
</dbReference>
<evidence type="ECO:0000259" key="1">
    <source>
        <dbReference type="PROSITE" id="PS50181"/>
    </source>
</evidence>
<evidence type="ECO:0000313" key="3">
    <source>
        <dbReference type="Proteomes" id="UP001161247"/>
    </source>
</evidence>
<dbReference type="InterPro" id="IPR017451">
    <property type="entry name" value="F-box-assoc_interact_dom"/>
</dbReference>
<dbReference type="NCBIfam" id="TIGR01640">
    <property type="entry name" value="F_box_assoc_1"/>
    <property type="match status" value="1"/>
</dbReference>
<sequence length="388" mass="44558">MADSPALPLELHQEILRWLPVKSLMRFKCISVTWHSIIKDPSLALVYRAGSRGLLVVEHPEPEEGTNEKTVFTFVNLNFEGYGPRTYLLRRSTVDHSKFGGDWEQMQTTMVVNGLVCFYGVKRLCLYNIATRESLEVVPVQCQVNPPNENFFAYFLGFDPVNKLYKLLLLFISKEAQTAQSRRNWKILTIGVDSSWRDICLPPMDASNNPLNKSTRLRYLDGVLYWLNGSNANHPMVAFDFFQEKFQLIPLPNPEGCPRKYNLLSFGPIAIAVMSESPESNERVIVRYNNNRRKSGELAKGNWGDEEKYVIPSEEVCLQGILPSEKLILSHYFESPAYIYLFDPVKRESKEIVLWNNPFLFPQQSNPVNYYEENIISLRSLTSISGPQ</sequence>
<dbReference type="SMART" id="SM00256">
    <property type="entry name" value="FBOX"/>
    <property type="match status" value="1"/>
</dbReference>
<gene>
    <name evidence="2" type="ORF">OLC1_LOCUS17732</name>
</gene>
<proteinExistence type="predicted"/>
<name>A0AAV1DRM8_OLDCO</name>
<dbReference type="Pfam" id="PF00646">
    <property type="entry name" value="F-box"/>
    <property type="match status" value="1"/>
</dbReference>
<reference evidence="2" key="1">
    <citation type="submission" date="2023-03" db="EMBL/GenBank/DDBJ databases">
        <authorList>
            <person name="Julca I."/>
        </authorList>
    </citation>
    <scope>NUCLEOTIDE SEQUENCE</scope>
</reference>
<feature type="domain" description="F-box" evidence="1">
    <location>
        <begin position="1"/>
        <end position="50"/>
    </location>
</feature>
<dbReference type="Proteomes" id="UP001161247">
    <property type="component" value="Chromosome 6"/>
</dbReference>
<dbReference type="InterPro" id="IPR001810">
    <property type="entry name" value="F-box_dom"/>
</dbReference>
<dbReference type="InterPro" id="IPR013187">
    <property type="entry name" value="F-box-assoc_dom_typ3"/>
</dbReference>
<dbReference type="EMBL" id="OX459123">
    <property type="protein sequence ID" value="CAI9109967.1"/>
    <property type="molecule type" value="Genomic_DNA"/>
</dbReference>
<dbReference type="Gene3D" id="1.20.1280.50">
    <property type="match status" value="1"/>
</dbReference>
<organism evidence="2 3">
    <name type="scientific">Oldenlandia corymbosa var. corymbosa</name>
    <dbReference type="NCBI Taxonomy" id="529605"/>
    <lineage>
        <taxon>Eukaryota</taxon>
        <taxon>Viridiplantae</taxon>
        <taxon>Streptophyta</taxon>
        <taxon>Embryophyta</taxon>
        <taxon>Tracheophyta</taxon>
        <taxon>Spermatophyta</taxon>
        <taxon>Magnoliopsida</taxon>
        <taxon>eudicotyledons</taxon>
        <taxon>Gunneridae</taxon>
        <taxon>Pentapetalae</taxon>
        <taxon>asterids</taxon>
        <taxon>lamiids</taxon>
        <taxon>Gentianales</taxon>
        <taxon>Rubiaceae</taxon>
        <taxon>Rubioideae</taxon>
        <taxon>Spermacoceae</taxon>
        <taxon>Hedyotis-Oldenlandia complex</taxon>
        <taxon>Oldenlandia</taxon>
    </lineage>
</organism>
<protein>
    <submittedName>
        <fullName evidence="2">OLC1v1009916C1</fullName>
    </submittedName>
</protein>
<dbReference type="PANTHER" id="PTHR31111:SF138">
    <property type="entry name" value="F-BOX ASSOCIATED DOMAIN-CONTAINING PROTEIN"/>
    <property type="match status" value="1"/>
</dbReference>
<accession>A0AAV1DRM8</accession>
<dbReference type="InterPro" id="IPR036047">
    <property type="entry name" value="F-box-like_dom_sf"/>
</dbReference>
<dbReference type="SUPFAM" id="SSF81383">
    <property type="entry name" value="F-box domain"/>
    <property type="match status" value="1"/>
</dbReference>
<keyword evidence="3" id="KW-1185">Reference proteome</keyword>